<dbReference type="OrthoDB" id="127445at2759"/>
<accession>A0A225UYV2</accession>
<evidence type="ECO:0000313" key="2">
    <source>
        <dbReference type="EMBL" id="OWY98290.1"/>
    </source>
</evidence>
<name>A0A225UYV2_9STRA</name>
<evidence type="ECO:0000256" key="1">
    <source>
        <dbReference type="SAM" id="MobiDB-lite"/>
    </source>
</evidence>
<keyword evidence="3" id="KW-1185">Reference proteome</keyword>
<sequence length="230" mass="25206">MVKSRPSASKEELLKQLVACYVKEDQVDDVTTTANAQVAFWSEMREVLSVNESSAGLDILDDIAEAVIDRTGYASDAFGGPILILPNPTRQKANKRAELHPRFVAPLAKDAPASNAGAKNASSRSSTPRNASSSTSNRDKKRKERSSRDSPPPSKRKRPCFNVELAVSTPQEIRDNLENLYRRIEAANSTPWQLAYPWEGSISTLLFMLPTGVGGITTVKRSGIGNYTFH</sequence>
<feature type="compositionally biased region" description="Low complexity" evidence="1">
    <location>
        <begin position="120"/>
        <end position="136"/>
    </location>
</feature>
<protein>
    <submittedName>
        <fullName evidence="2">Uncharacterized protein</fullName>
    </submittedName>
</protein>
<comment type="caution">
    <text evidence="2">The sequence shown here is derived from an EMBL/GenBank/DDBJ whole genome shotgun (WGS) entry which is preliminary data.</text>
</comment>
<feature type="region of interest" description="Disordered" evidence="1">
    <location>
        <begin position="105"/>
        <end position="160"/>
    </location>
</feature>
<dbReference type="EMBL" id="NBNE01009557">
    <property type="protein sequence ID" value="OWY98290.1"/>
    <property type="molecule type" value="Genomic_DNA"/>
</dbReference>
<evidence type="ECO:0000313" key="3">
    <source>
        <dbReference type="Proteomes" id="UP000198211"/>
    </source>
</evidence>
<dbReference type="Proteomes" id="UP000198211">
    <property type="component" value="Unassembled WGS sequence"/>
</dbReference>
<proteinExistence type="predicted"/>
<dbReference type="AlphaFoldDB" id="A0A225UYV2"/>
<organism evidence="2 3">
    <name type="scientific">Phytophthora megakarya</name>
    <dbReference type="NCBI Taxonomy" id="4795"/>
    <lineage>
        <taxon>Eukaryota</taxon>
        <taxon>Sar</taxon>
        <taxon>Stramenopiles</taxon>
        <taxon>Oomycota</taxon>
        <taxon>Peronosporomycetes</taxon>
        <taxon>Peronosporales</taxon>
        <taxon>Peronosporaceae</taxon>
        <taxon>Phytophthora</taxon>
    </lineage>
</organism>
<reference evidence="3" key="1">
    <citation type="submission" date="2017-03" db="EMBL/GenBank/DDBJ databases">
        <title>Phytopthora megakarya and P. palmivora, two closely related causual agents of cacao black pod achieved similar genome size and gene model numbers by different mechanisms.</title>
        <authorList>
            <person name="Ali S."/>
            <person name="Shao J."/>
            <person name="Larry D.J."/>
            <person name="Kronmiller B."/>
            <person name="Shen D."/>
            <person name="Strem M.D."/>
            <person name="Melnick R.L."/>
            <person name="Guiltinan M.J."/>
            <person name="Tyler B.M."/>
            <person name="Meinhardt L.W."/>
            <person name="Bailey B.A."/>
        </authorList>
    </citation>
    <scope>NUCLEOTIDE SEQUENCE [LARGE SCALE GENOMIC DNA]</scope>
    <source>
        <strain evidence="3">zdho120</strain>
    </source>
</reference>
<gene>
    <name evidence="2" type="ORF">PHMEG_00030974</name>
</gene>